<name>A0AAW2TBB0_9LAMI</name>
<protein>
    <submittedName>
        <fullName evidence="2">Uncharacterized protein</fullName>
    </submittedName>
</protein>
<reference evidence="2" key="2">
    <citation type="journal article" date="2024" name="Plant">
        <title>Genomic evolution and insights into agronomic trait innovations of Sesamum species.</title>
        <authorList>
            <person name="Miao H."/>
            <person name="Wang L."/>
            <person name="Qu L."/>
            <person name="Liu H."/>
            <person name="Sun Y."/>
            <person name="Le M."/>
            <person name="Wang Q."/>
            <person name="Wei S."/>
            <person name="Zheng Y."/>
            <person name="Lin W."/>
            <person name="Duan Y."/>
            <person name="Cao H."/>
            <person name="Xiong S."/>
            <person name="Wang X."/>
            <person name="Wei L."/>
            <person name="Li C."/>
            <person name="Ma Q."/>
            <person name="Ju M."/>
            <person name="Zhao R."/>
            <person name="Li G."/>
            <person name="Mu C."/>
            <person name="Tian Q."/>
            <person name="Mei H."/>
            <person name="Zhang T."/>
            <person name="Gao T."/>
            <person name="Zhang H."/>
        </authorList>
    </citation>
    <scope>NUCLEOTIDE SEQUENCE</scope>
    <source>
        <strain evidence="2">KEN1</strain>
    </source>
</reference>
<dbReference type="AlphaFoldDB" id="A0AAW2TBB0"/>
<comment type="caution">
    <text evidence="2">The sequence shown here is derived from an EMBL/GenBank/DDBJ whole genome shotgun (WGS) entry which is preliminary data.</text>
</comment>
<organism evidence="2">
    <name type="scientific">Sesamum latifolium</name>
    <dbReference type="NCBI Taxonomy" id="2727402"/>
    <lineage>
        <taxon>Eukaryota</taxon>
        <taxon>Viridiplantae</taxon>
        <taxon>Streptophyta</taxon>
        <taxon>Embryophyta</taxon>
        <taxon>Tracheophyta</taxon>
        <taxon>Spermatophyta</taxon>
        <taxon>Magnoliopsida</taxon>
        <taxon>eudicotyledons</taxon>
        <taxon>Gunneridae</taxon>
        <taxon>Pentapetalae</taxon>
        <taxon>asterids</taxon>
        <taxon>lamiids</taxon>
        <taxon>Lamiales</taxon>
        <taxon>Pedaliaceae</taxon>
        <taxon>Sesamum</taxon>
    </lineage>
</organism>
<sequence length="111" mass="11808">MGSSVASSDESSVRFVIEVPRSQDPLEATFRRTDLGASVHQSGLRWSLWQAAVAARRLMDEKDVVAEGQRVSDAPEGDDGLDVCGRSRGRRILHRGGGGAESPPFSSGLGV</sequence>
<proteinExistence type="predicted"/>
<feature type="region of interest" description="Disordered" evidence="1">
    <location>
        <begin position="90"/>
        <end position="111"/>
    </location>
</feature>
<dbReference type="EMBL" id="JACGWN010000015">
    <property type="protein sequence ID" value="KAL0402103.1"/>
    <property type="molecule type" value="Genomic_DNA"/>
</dbReference>
<evidence type="ECO:0000256" key="1">
    <source>
        <dbReference type="SAM" id="MobiDB-lite"/>
    </source>
</evidence>
<accession>A0AAW2TBB0</accession>
<reference evidence="2" key="1">
    <citation type="submission" date="2020-06" db="EMBL/GenBank/DDBJ databases">
        <authorList>
            <person name="Li T."/>
            <person name="Hu X."/>
            <person name="Zhang T."/>
            <person name="Song X."/>
            <person name="Zhang H."/>
            <person name="Dai N."/>
            <person name="Sheng W."/>
            <person name="Hou X."/>
            <person name="Wei L."/>
        </authorList>
    </citation>
    <scope>NUCLEOTIDE SEQUENCE</scope>
    <source>
        <strain evidence="2">KEN1</strain>
        <tissue evidence="2">Leaf</tissue>
    </source>
</reference>
<gene>
    <name evidence="2" type="ORF">Slati_4240200</name>
</gene>
<evidence type="ECO:0000313" key="2">
    <source>
        <dbReference type="EMBL" id="KAL0402103.1"/>
    </source>
</evidence>